<sequence>MNPIRPSNIYPACLLNKPVFNRHKYPWHRTIHGTRLPYTSDNFVEKAISIRNTGAARRRLLRFSLLVYRQM</sequence>
<accession>A0A0C9VSA1</accession>
<dbReference type="HOGENOM" id="CLU_2741669_0_0_1"/>
<dbReference type="Proteomes" id="UP000054279">
    <property type="component" value="Unassembled WGS sequence"/>
</dbReference>
<reference evidence="1 2" key="1">
    <citation type="submission" date="2014-06" db="EMBL/GenBank/DDBJ databases">
        <title>Evolutionary Origins and Diversification of the Mycorrhizal Mutualists.</title>
        <authorList>
            <consortium name="DOE Joint Genome Institute"/>
            <consortium name="Mycorrhizal Genomics Consortium"/>
            <person name="Kohler A."/>
            <person name="Kuo A."/>
            <person name="Nagy L.G."/>
            <person name="Floudas D."/>
            <person name="Copeland A."/>
            <person name="Barry K.W."/>
            <person name="Cichocki N."/>
            <person name="Veneault-Fourrey C."/>
            <person name="LaButti K."/>
            <person name="Lindquist E.A."/>
            <person name="Lipzen A."/>
            <person name="Lundell T."/>
            <person name="Morin E."/>
            <person name="Murat C."/>
            <person name="Riley R."/>
            <person name="Ohm R."/>
            <person name="Sun H."/>
            <person name="Tunlid A."/>
            <person name="Henrissat B."/>
            <person name="Grigoriev I.V."/>
            <person name="Hibbett D.S."/>
            <person name="Martin F."/>
        </authorList>
    </citation>
    <scope>NUCLEOTIDE SEQUENCE [LARGE SCALE GENOMIC DNA]</scope>
    <source>
        <strain evidence="1 2">SS14</strain>
    </source>
</reference>
<organism evidence="1 2">
    <name type="scientific">Sphaerobolus stellatus (strain SS14)</name>
    <dbReference type="NCBI Taxonomy" id="990650"/>
    <lineage>
        <taxon>Eukaryota</taxon>
        <taxon>Fungi</taxon>
        <taxon>Dikarya</taxon>
        <taxon>Basidiomycota</taxon>
        <taxon>Agaricomycotina</taxon>
        <taxon>Agaricomycetes</taxon>
        <taxon>Phallomycetidae</taxon>
        <taxon>Geastrales</taxon>
        <taxon>Sphaerobolaceae</taxon>
        <taxon>Sphaerobolus</taxon>
    </lineage>
</organism>
<dbReference type="AlphaFoldDB" id="A0A0C9VSA1"/>
<dbReference type="EMBL" id="KN837138">
    <property type="protein sequence ID" value="KIJ41310.1"/>
    <property type="molecule type" value="Genomic_DNA"/>
</dbReference>
<keyword evidence="2" id="KW-1185">Reference proteome</keyword>
<gene>
    <name evidence="1" type="ORF">M422DRAFT_31891</name>
</gene>
<protein>
    <submittedName>
        <fullName evidence="1">Uncharacterized protein</fullName>
    </submittedName>
</protein>
<proteinExistence type="predicted"/>
<evidence type="ECO:0000313" key="2">
    <source>
        <dbReference type="Proteomes" id="UP000054279"/>
    </source>
</evidence>
<evidence type="ECO:0000313" key="1">
    <source>
        <dbReference type="EMBL" id="KIJ41310.1"/>
    </source>
</evidence>
<name>A0A0C9VSA1_SPHS4</name>